<feature type="transmembrane region" description="Helical" evidence="6">
    <location>
        <begin position="304"/>
        <end position="328"/>
    </location>
</feature>
<reference evidence="8" key="1">
    <citation type="journal article" date="2021" name="Front. Microbiol.">
        <title>Comprehensive Comparative Genomics and Phenotyping of Methylobacterium Species.</title>
        <authorList>
            <person name="Alessa O."/>
            <person name="Ogura Y."/>
            <person name="Fujitani Y."/>
            <person name="Takami H."/>
            <person name="Hayashi T."/>
            <person name="Sahin N."/>
            <person name="Tani A."/>
        </authorList>
    </citation>
    <scope>NUCLEOTIDE SEQUENCE</scope>
    <source>
        <strain evidence="8">DSM 23632</strain>
    </source>
</reference>
<dbReference type="InterPro" id="IPR050833">
    <property type="entry name" value="Poly_Biosynth_Transport"/>
</dbReference>
<evidence type="ECO:0000313" key="8">
    <source>
        <dbReference type="EMBL" id="GJE62692.1"/>
    </source>
</evidence>
<dbReference type="RefSeq" id="WP_238185329.1">
    <property type="nucleotide sequence ID" value="NZ_BPRB01000379.1"/>
</dbReference>
<comment type="caution">
    <text evidence="8">The sequence shown here is derived from an EMBL/GenBank/DDBJ whole genome shotgun (WGS) entry which is preliminary data.</text>
</comment>
<keyword evidence="7" id="KW-0732">Signal</keyword>
<accession>A0ABQ4U8E2</accession>
<name>A0ABQ4U8E2_9HYPH</name>
<evidence type="ECO:0000256" key="2">
    <source>
        <dbReference type="ARBA" id="ARBA00022475"/>
    </source>
</evidence>
<feature type="transmembrane region" description="Helical" evidence="6">
    <location>
        <begin position="427"/>
        <end position="448"/>
    </location>
</feature>
<dbReference type="Proteomes" id="UP001055057">
    <property type="component" value="Unassembled WGS sequence"/>
</dbReference>
<protein>
    <submittedName>
        <fullName evidence="8">Lipid II flippase MurJ</fullName>
    </submittedName>
</protein>
<evidence type="ECO:0000256" key="7">
    <source>
        <dbReference type="SAM" id="SignalP"/>
    </source>
</evidence>
<keyword evidence="5 6" id="KW-0472">Membrane</keyword>
<feature type="transmembrane region" description="Helical" evidence="6">
    <location>
        <begin position="41"/>
        <end position="63"/>
    </location>
</feature>
<feature type="transmembrane region" description="Helical" evidence="6">
    <location>
        <begin position="222"/>
        <end position="240"/>
    </location>
</feature>
<proteinExistence type="predicted"/>
<evidence type="ECO:0000256" key="5">
    <source>
        <dbReference type="ARBA" id="ARBA00023136"/>
    </source>
</evidence>
<organism evidence="8 9">
    <name type="scientific">Methylobacterium trifolii</name>
    <dbReference type="NCBI Taxonomy" id="1003092"/>
    <lineage>
        <taxon>Bacteria</taxon>
        <taxon>Pseudomonadati</taxon>
        <taxon>Pseudomonadota</taxon>
        <taxon>Alphaproteobacteria</taxon>
        <taxon>Hyphomicrobiales</taxon>
        <taxon>Methylobacteriaceae</taxon>
        <taxon>Methylobacterium</taxon>
    </lineage>
</organism>
<feature type="transmembrane region" description="Helical" evidence="6">
    <location>
        <begin position="159"/>
        <end position="182"/>
    </location>
</feature>
<feature type="transmembrane region" description="Helical" evidence="6">
    <location>
        <begin position="188"/>
        <end position="210"/>
    </location>
</feature>
<keyword evidence="3 6" id="KW-0812">Transmembrane</keyword>
<gene>
    <name evidence="8" type="primary">murJ_3</name>
    <name evidence="8" type="ORF">MPOCJGCO_4826</name>
</gene>
<dbReference type="InterPro" id="IPR002797">
    <property type="entry name" value="Polysacc_synth"/>
</dbReference>
<keyword evidence="2" id="KW-1003">Cell membrane</keyword>
<dbReference type="PANTHER" id="PTHR30250">
    <property type="entry name" value="PST FAMILY PREDICTED COLANIC ACID TRANSPORTER"/>
    <property type="match status" value="1"/>
</dbReference>
<evidence type="ECO:0000313" key="9">
    <source>
        <dbReference type="Proteomes" id="UP001055057"/>
    </source>
</evidence>
<evidence type="ECO:0000256" key="1">
    <source>
        <dbReference type="ARBA" id="ARBA00004651"/>
    </source>
</evidence>
<feature type="transmembrane region" description="Helical" evidence="6">
    <location>
        <begin position="260"/>
        <end position="283"/>
    </location>
</feature>
<evidence type="ECO:0000256" key="6">
    <source>
        <dbReference type="SAM" id="Phobius"/>
    </source>
</evidence>
<feature type="transmembrane region" description="Helical" evidence="6">
    <location>
        <begin position="334"/>
        <end position="355"/>
    </location>
</feature>
<feature type="transmembrane region" description="Helical" evidence="6">
    <location>
        <begin position="454"/>
        <end position="472"/>
    </location>
</feature>
<evidence type="ECO:0000256" key="3">
    <source>
        <dbReference type="ARBA" id="ARBA00022692"/>
    </source>
</evidence>
<dbReference type="PANTHER" id="PTHR30250:SF26">
    <property type="entry name" value="PSMA PROTEIN"/>
    <property type="match status" value="1"/>
</dbReference>
<feature type="chain" id="PRO_5045359197" evidence="7">
    <location>
        <begin position="25"/>
        <end position="507"/>
    </location>
</feature>
<evidence type="ECO:0000256" key="4">
    <source>
        <dbReference type="ARBA" id="ARBA00022989"/>
    </source>
</evidence>
<feature type="transmembrane region" description="Helical" evidence="6">
    <location>
        <begin position="84"/>
        <end position="108"/>
    </location>
</feature>
<reference evidence="8" key="2">
    <citation type="submission" date="2021-08" db="EMBL/GenBank/DDBJ databases">
        <authorList>
            <person name="Tani A."/>
            <person name="Ola A."/>
            <person name="Ogura Y."/>
            <person name="Katsura K."/>
            <person name="Hayashi T."/>
        </authorList>
    </citation>
    <scope>NUCLEOTIDE SEQUENCE</scope>
    <source>
        <strain evidence="8">DSM 23632</strain>
    </source>
</reference>
<comment type="subcellular location">
    <subcellularLocation>
        <location evidence="1">Cell membrane</location>
        <topology evidence="1">Multi-pass membrane protein</topology>
    </subcellularLocation>
</comment>
<keyword evidence="9" id="KW-1185">Reference proteome</keyword>
<feature type="signal peptide" evidence="7">
    <location>
        <begin position="1"/>
        <end position="24"/>
    </location>
</feature>
<feature type="transmembrane region" description="Helical" evidence="6">
    <location>
        <begin position="128"/>
        <end position="147"/>
    </location>
</feature>
<dbReference type="Pfam" id="PF01943">
    <property type="entry name" value="Polysacc_synt"/>
    <property type="match status" value="1"/>
</dbReference>
<keyword evidence="4 6" id="KW-1133">Transmembrane helix</keyword>
<sequence>MARQVARNSLLSAMASLATTLAAAGSTIIVARILGVERTGVVTLALWLVTIAVTVASLGLPTAMTRYIAESHDGTVQRALARRFLWPTVAAAGVTFAVFASPALALWIEATDVVWAALAGEDRQTRVAIWLVLGAATTAQVLGQYRLGVLRGQQEFRAAAVVTLWAFALQMAATLAGCLTFGTLGALAGYALGAVPAALSCLATRGCALRPSSEIVARVRRFALYAWAGSVMSAFVWARIEIYFLQRFEGFEAVGLFTAGLTLASLATQGPLLLTGALLPHFAKAHASGKVDHLREAYASATRLIAFLVFPAGLGLAAIMPVVMPLVFGEAFRPAVPVASLLVVASAIGAASVVGSHLVNALERSDFVFYCSLCGAMLAVGAGFTLVPVFGLMGAGAARALIQLTMVAAGLWFITRKLGYRAPLRELAKLFLAAGLAALAARLCLILIPGRWALAAAIPAAMITYVIGVRALRALTRTDTDRLRSAVSLLPRPLSLCGRPVLMLIRA</sequence>
<dbReference type="EMBL" id="BPRB01000379">
    <property type="protein sequence ID" value="GJE62692.1"/>
    <property type="molecule type" value="Genomic_DNA"/>
</dbReference>
<feature type="transmembrane region" description="Helical" evidence="6">
    <location>
        <begin position="367"/>
        <end position="390"/>
    </location>
</feature>
<feature type="transmembrane region" description="Helical" evidence="6">
    <location>
        <begin position="396"/>
        <end position="415"/>
    </location>
</feature>